<evidence type="ECO:0000256" key="2">
    <source>
        <dbReference type="SAM" id="SignalP"/>
    </source>
</evidence>
<evidence type="ECO:0000259" key="3">
    <source>
        <dbReference type="PROSITE" id="PS50093"/>
    </source>
</evidence>
<dbReference type="EMBL" id="CP003156">
    <property type="protein sequence ID" value="AEV33884.1"/>
    <property type="molecule type" value="Genomic_DNA"/>
</dbReference>
<evidence type="ECO:0000313" key="5">
    <source>
        <dbReference type="EMBL" id="AEV33884.1"/>
    </source>
</evidence>
<dbReference type="CDD" id="cd00146">
    <property type="entry name" value="PKD"/>
    <property type="match status" value="1"/>
</dbReference>
<feature type="domain" description="Fibronectin type-III" evidence="4">
    <location>
        <begin position="739"/>
        <end position="831"/>
    </location>
</feature>
<dbReference type="Proteomes" id="UP000005631">
    <property type="component" value="Chromosome"/>
</dbReference>
<dbReference type="Gene3D" id="2.160.20.10">
    <property type="entry name" value="Single-stranded right-handed beta-helix, Pectin lyase-like"/>
    <property type="match status" value="1"/>
</dbReference>
<feature type="domain" description="PKD" evidence="3">
    <location>
        <begin position="1378"/>
        <end position="1456"/>
    </location>
</feature>
<dbReference type="SMART" id="SM00089">
    <property type="entry name" value="PKD"/>
    <property type="match status" value="1"/>
</dbReference>
<dbReference type="InterPro" id="IPR022409">
    <property type="entry name" value="PKD/Chitinase_dom"/>
</dbReference>
<dbReference type="NCBIfam" id="TIGR04183">
    <property type="entry name" value="Por_Secre_tail"/>
    <property type="match status" value="1"/>
</dbReference>
<feature type="domain" description="Fibronectin type-III" evidence="4">
    <location>
        <begin position="218"/>
        <end position="305"/>
    </location>
</feature>
<dbReference type="InterPro" id="IPR006626">
    <property type="entry name" value="PbH1"/>
</dbReference>
<dbReference type="CDD" id="cd00063">
    <property type="entry name" value="FN3"/>
    <property type="match status" value="2"/>
</dbReference>
<dbReference type="Pfam" id="PF18911">
    <property type="entry name" value="PKD_4"/>
    <property type="match status" value="1"/>
</dbReference>
<dbReference type="InterPro" id="IPR036116">
    <property type="entry name" value="FN3_sf"/>
</dbReference>
<feature type="domain" description="Fibronectin type-III" evidence="4">
    <location>
        <begin position="1199"/>
        <end position="1287"/>
    </location>
</feature>
<dbReference type="InterPro" id="IPR026444">
    <property type="entry name" value="Secre_tail"/>
</dbReference>
<dbReference type="SUPFAM" id="SSF49299">
    <property type="entry name" value="PKD domain"/>
    <property type="match status" value="1"/>
</dbReference>
<dbReference type="PROSITE" id="PS50093">
    <property type="entry name" value="PKD"/>
    <property type="match status" value="1"/>
</dbReference>
<sequence length="1546" mass="162455">MKKLTLLFIFMAMLTSVAWSQSKVFVGDTAGSSLHQYGPIYRSSSTSSYNYSMYGYIYEASDLLLPSGTAINKIAFKKATANTLTGGVCAVTIRMKNSSATTFGGQQTYATLTSSTYTTVYASVTDSFTSGADTWHEWTLSSPFVYTGGSLELSVDFARNGAPSDGRIEWYYESAVGKGVGMAAPAAPTNIAITSSSYDDNRPSTRFDVSYPAGTCFNPTGLNVSNITATSADVSWTSGGAANSFVEYGPAGFTLGSGTTMYVSSTSAALTNLLASTDYDVYVKDSCATNSSFFIGPVSFSTPCALQLNGVFTIDGSMPTAGTNFQSFSDFESHIHNCGITGPVTINIASGTYTDQLHLKDIVGISSTNTITFNGSGSDSLIWDGTGEQGTIILENTPYVTLNNMYIANQASSEAWGILLMDKSDHVTITNCIVVMDSTSGVSDISAILVSSSYDNDQSEGADIDYVTIDNNTIIGGYYTMNFEGRSTGNPSRHYFITNNNIRKASNSSVRVDELEDFVFTGNTITTYVSSGSDGLYLQDINDYVIEDNIIKVSDYGLYLNDGNDGVSTTSNSRIVNNMILSTADDGLYMNDFENTDVFHNTVEGKPATRIRDQINLDLRNNIFVSYGNSAVYAQSGFDATDVVDYNVYYSTGTDVFDIGSSTYSTLSTWQTAEPTRNVNSLYGDPVFAASDDLHITGTLAQGAGDPTVGIITDIDGELRSSTTPDIGADESVAAICLDPINQIALNIQITSAEIRWSVASSVSLSTTIEYGVSGFTPGTGTTINVAAPDTFIVLTNLQPHTTYDYYVKTNCTPATPSAGATAFSFTTLAPPCVVPTALGAYNISAVSADVYWTTGGASNWDIEYGVTGFTMGAGTPMSVLNDTVALSSLTAGTTYDFYVRDSCLVGNSSAWVGPFTFSTLAPCVTPTALGATNITTTAADIYWTTGGASNWDIEYGVTGFTMGAGTPMSVLNDTVALSSLTAGTTYDFYVRDSCLVGHSSAWVGPFTFSTLAPCVAPTALGATNITTTDADIYWTTGGSSNWDIEYGVTGFTMGAGTAMNVLNDTVALSNLTAGTTYDFYVRDSCLVGHSSAWVGPFTFSTLAPCVAPTALGATNITTTDADIYWTTGGSSNWDIEYGVTGFTMGAGTAMSVLNDTVALSSLTAGTTYDFYVRDSCLVGHSSAWVGPFTFSTLAPCVTPTALGATNITTTDADIYWTTGGASNWDIEYGVTGFTMGAGTPMSVLNDTLALSSLTAGTTYDFYVRDSCLTGHSSAWVGPFTFTTLTPCADPTALSAAVTCTDATLSWVSEAGATSTIQWGVSGFTPSAGTNILNAVSPYNLTGLTEGVSYDFYVLDTCTNGLASAWVGPITFTTDSLPKIAISATMVSSGSLVNYDFDVTSGAAGTTSIDWDFGDGNTGTGANANHDYTANGTYTVVCVAANACGVDSATTVVTVQGIGMDELAFGNLNVFPNPSSGQLTVDGLNPNFSNLSINVVNTLGQVVLTPAVYAGQTNVNLDLEHLSNGVYHVMISTNEGTYSVKVILQN</sequence>
<evidence type="ECO:0000259" key="4">
    <source>
        <dbReference type="PROSITE" id="PS50853"/>
    </source>
</evidence>
<evidence type="ECO:0000256" key="1">
    <source>
        <dbReference type="ARBA" id="ARBA00022729"/>
    </source>
</evidence>
<dbReference type="SUPFAM" id="SSF51126">
    <property type="entry name" value="Pectin lyase-like"/>
    <property type="match status" value="1"/>
</dbReference>
<name>G8R1E1_OWEHD</name>
<dbReference type="Gene3D" id="2.60.40.10">
    <property type="entry name" value="Immunoglobulins"/>
    <property type="match status" value="8"/>
</dbReference>
<dbReference type="PROSITE" id="PS50853">
    <property type="entry name" value="FN3"/>
    <property type="match status" value="7"/>
</dbReference>
<feature type="signal peptide" evidence="2">
    <location>
        <begin position="1"/>
        <end position="20"/>
    </location>
</feature>
<keyword evidence="1 2" id="KW-0732">Signal</keyword>
<feature type="chain" id="PRO_5003515294" evidence="2">
    <location>
        <begin position="21"/>
        <end position="1546"/>
    </location>
</feature>
<dbReference type="SUPFAM" id="SSF49265">
    <property type="entry name" value="Fibronectin type III"/>
    <property type="match status" value="4"/>
</dbReference>
<dbReference type="InterPro" id="IPR035986">
    <property type="entry name" value="PKD_dom_sf"/>
</dbReference>
<accession>G8R1E1</accession>
<dbReference type="KEGG" id="oho:Oweho_2927"/>
<dbReference type="STRING" id="926562.Oweho_2927"/>
<feature type="domain" description="Fibronectin type-III" evidence="4">
    <location>
        <begin position="835"/>
        <end position="923"/>
    </location>
</feature>
<proteinExistence type="predicted"/>
<feature type="domain" description="Fibronectin type-III" evidence="4">
    <location>
        <begin position="1108"/>
        <end position="1196"/>
    </location>
</feature>
<organism evidence="5 6">
    <name type="scientific">Owenweeksia hongkongensis (strain DSM 17368 / CIP 108786 / JCM 12287 / NRRL B-23963 / UST20020801)</name>
    <dbReference type="NCBI Taxonomy" id="926562"/>
    <lineage>
        <taxon>Bacteria</taxon>
        <taxon>Pseudomonadati</taxon>
        <taxon>Bacteroidota</taxon>
        <taxon>Flavobacteriia</taxon>
        <taxon>Flavobacteriales</taxon>
        <taxon>Owenweeksiaceae</taxon>
        <taxon>Owenweeksia</taxon>
    </lineage>
</organism>
<dbReference type="InterPro" id="IPR013783">
    <property type="entry name" value="Ig-like_fold"/>
</dbReference>
<dbReference type="PATRIC" id="fig|926562.3.peg.2942"/>
<dbReference type="OrthoDB" id="975384at2"/>
<feature type="domain" description="Fibronectin type-III" evidence="4">
    <location>
        <begin position="926"/>
        <end position="1014"/>
    </location>
</feature>
<gene>
    <name evidence="5" type="ordered locus">Oweho_2927</name>
</gene>
<dbReference type="SMART" id="SM00710">
    <property type="entry name" value="PbH1"/>
    <property type="match status" value="7"/>
</dbReference>
<dbReference type="InterPro" id="IPR000601">
    <property type="entry name" value="PKD_dom"/>
</dbReference>
<evidence type="ECO:0000313" key="6">
    <source>
        <dbReference type="Proteomes" id="UP000005631"/>
    </source>
</evidence>
<dbReference type="SMART" id="SM00060">
    <property type="entry name" value="FN3"/>
    <property type="match status" value="8"/>
</dbReference>
<dbReference type="RefSeq" id="WP_014203233.1">
    <property type="nucleotide sequence ID" value="NC_016599.1"/>
</dbReference>
<keyword evidence="6" id="KW-1185">Reference proteome</keyword>
<dbReference type="eggNOG" id="COG3291">
    <property type="taxonomic scope" value="Bacteria"/>
</dbReference>
<reference evidence="5 6" key="1">
    <citation type="journal article" date="2012" name="Stand. Genomic Sci.">
        <title>Genome sequence of the orange-pigmented seawater bacterium Owenweeksia hongkongensis type strain (UST20020801(T)).</title>
        <authorList>
            <person name="Riedel T."/>
            <person name="Held B."/>
            <person name="Nolan M."/>
            <person name="Lucas S."/>
            <person name="Lapidus A."/>
            <person name="Tice H."/>
            <person name="Del Rio T.G."/>
            <person name="Cheng J.F."/>
            <person name="Han C."/>
            <person name="Tapia R."/>
            <person name="Goodwin L.A."/>
            <person name="Pitluck S."/>
            <person name="Liolios K."/>
            <person name="Mavromatis K."/>
            <person name="Pagani I."/>
            <person name="Ivanova N."/>
            <person name="Mikhailova N."/>
            <person name="Pati A."/>
            <person name="Chen A."/>
            <person name="Palaniappan K."/>
            <person name="Rohde M."/>
            <person name="Tindall B.J."/>
            <person name="Detter J.C."/>
            <person name="Goker M."/>
            <person name="Woyke T."/>
            <person name="Bristow J."/>
            <person name="Eisen J.A."/>
            <person name="Markowitz V."/>
            <person name="Hugenholtz P."/>
            <person name="Klenk H.P."/>
            <person name="Kyrpides N.C."/>
        </authorList>
    </citation>
    <scope>NUCLEOTIDE SEQUENCE</scope>
    <source>
        <strain evidence="6">DSM 17368 / JCM 12287 / NRRL B-23963</strain>
    </source>
</reference>
<dbReference type="InterPro" id="IPR012334">
    <property type="entry name" value="Pectin_lyas_fold"/>
</dbReference>
<dbReference type="InterPro" id="IPR003961">
    <property type="entry name" value="FN3_dom"/>
</dbReference>
<feature type="domain" description="Fibronectin type-III" evidence="4">
    <location>
        <begin position="1017"/>
        <end position="1105"/>
    </location>
</feature>
<dbReference type="HOGENOM" id="CLU_000825_0_0_10"/>
<protein>
    <submittedName>
        <fullName evidence="5">PKD domain protein</fullName>
    </submittedName>
</protein>
<dbReference type="Pfam" id="PF18962">
    <property type="entry name" value="Por_Secre_tail"/>
    <property type="match status" value="1"/>
</dbReference>
<dbReference type="InterPro" id="IPR011050">
    <property type="entry name" value="Pectin_lyase_fold/virulence"/>
</dbReference>